<sequence length="573" mass="63828">MLVAMSGTETTALIVPMLKPWMDQFSIILEHPVQSEDPDDWNIRMEVLKCLNQFVQNLPGLTESEFMGTEDSFDGRYDSDGAEKSLDSFVIQLFEFLLTIMGSAKLAKVVANNIKELVYYTIAFLQMTEQQGECNSVSSISLGKDGNQWIRKVTECRGWGGAQKRKGLVVIPEGHDRWGWRGFSLALNGLLGQTNPATNHAGTSQGVSWPTSSRKGDRNSKVVQPQYLPLSSLSLKGAVMNRNKISDKSAFIGDLCHAGFKKNIKEVNSRESRVELLLQLNLVLGPRQEKGLEAPTCVLTPATLLRLGSNTSNEVQIAGDATKWLLRLRDGRSLVLPMVCPCGSGVMLGVNEMGQETKLQSLSRGLIRSLWGSHHVDWLFVGSNRASGGLSGLSQEFMDRMMLLQEGYSGRRCRMWRAGGCPLVSFSPGWTDSCAPLSVEDHFTTRPFRFENMWLKSEGFHDKLAIDGAVFIDPEEINTRIVDFYENLFSEIGVRWHTLDDLPFAIERTEADYLHSAFSEEELFHQLHDHGTFAKSINATFIALIPKKPGAAEIKDFRPISLVTGLYKIVAKV</sequence>
<feature type="region of interest" description="Disordered" evidence="1">
    <location>
        <begin position="197"/>
        <end position="221"/>
    </location>
</feature>
<dbReference type="InterPro" id="IPR011989">
    <property type="entry name" value="ARM-like"/>
</dbReference>
<dbReference type="PANTHER" id="PTHR10997">
    <property type="entry name" value="IMPORTIN-7, 8, 11"/>
    <property type="match status" value="1"/>
</dbReference>
<accession>A0A2N9GSV1</accession>
<dbReference type="PANTHER" id="PTHR10997:SF9">
    <property type="entry name" value="IMPORTIN-9"/>
    <property type="match status" value="1"/>
</dbReference>
<reference evidence="2" key="1">
    <citation type="submission" date="2018-02" db="EMBL/GenBank/DDBJ databases">
        <authorList>
            <person name="Cohen D.B."/>
            <person name="Kent A.D."/>
        </authorList>
    </citation>
    <scope>NUCLEOTIDE SEQUENCE</scope>
</reference>
<organism evidence="2">
    <name type="scientific">Fagus sylvatica</name>
    <name type="common">Beechnut</name>
    <dbReference type="NCBI Taxonomy" id="28930"/>
    <lineage>
        <taxon>Eukaryota</taxon>
        <taxon>Viridiplantae</taxon>
        <taxon>Streptophyta</taxon>
        <taxon>Embryophyta</taxon>
        <taxon>Tracheophyta</taxon>
        <taxon>Spermatophyta</taxon>
        <taxon>Magnoliopsida</taxon>
        <taxon>eudicotyledons</taxon>
        <taxon>Gunneridae</taxon>
        <taxon>Pentapetalae</taxon>
        <taxon>rosids</taxon>
        <taxon>fabids</taxon>
        <taxon>Fagales</taxon>
        <taxon>Fagaceae</taxon>
        <taxon>Fagus</taxon>
    </lineage>
</organism>
<proteinExistence type="predicted"/>
<dbReference type="AlphaFoldDB" id="A0A2N9GSV1"/>
<dbReference type="EMBL" id="OIVN01002668">
    <property type="protein sequence ID" value="SPD05497.1"/>
    <property type="molecule type" value="Genomic_DNA"/>
</dbReference>
<evidence type="ECO:0000256" key="1">
    <source>
        <dbReference type="SAM" id="MobiDB-lite"/>
    </source>
</evidence>
<dbReference type="Gene3D" id="1.25.10.10">
    <property type="entry name" value="Leucine-rich Repeat Variant"/>
    <property type="match status" value="1"/>
</dbReference>
<gene>
    <name evidence="2" type="ORF">FSB_LOCUS33379</name>
</gene>
<evidence type="ECO:0000313" key="2">
    <source>
        <dbReference type="EMBL" id="SPD05497.1"/>
    </source>
</evidence>
<dbReference type="GO" id="GO:0005635">
    <property type="term" value="C:nuclear envelope"/>
    <property type="evidence" value="ECO:0007669"/>
    <property type="project" value="TreeGrafter"/>
</dbReference>
<dbReference type="GO" id="GO:0006606">
    <property type="term" value="P:protein import into nucleus"/>
    <property type="evidence" value="ECO:0007669"/>
    <property type="project" value="TreeGrafter"/>
</dbReference>
<feature type="compositionally biased region" description="Polar residues" evidence="1">
    <location>
        <begin position="197"/>
        <end position="213"/>
    </location>
</feature>
<dbReference type="GO" id="GO:0005829">
    <property type="term" value="C:cytosol"/>
    <property type="evidence" value="ECO:0007669"/>
    <property type="project" value="TreeGrafter"/>
</dbReference>
<name>A0A2N9GSV1_FAGSY</name>
<evidence type="ECO:0008006" key="3">
    <source>
        <dbReference type="Google" id="ProtNLM"/>
    </source>
</evidence>
<protein>
    <recommendedName>
        <fullName evidence="3">Exportin-2 central domain-containing protein</fullName>
    </recommendedName>
</protein>